<dbReference type="Proteomes" id="UP001154252">
    <property type="component" value="Unassembled WGS sequence"/>
</dbReference>
<evidence type="ECO:0008006" key="3">
    <source>
        <dbReference type="Google" id="ProtNLM"/>
    </source>
</evidence>
<dbReference type="AlphaFoldDB" id="A0A9W4P8X1"/>
<dbReference type="GO" id="GO:0020037">
    <property type="term" value="F:heme binding"/>
    <property type="evidence" value="ECO:0007669"/>
    <property type="project" value="InterPro"/>
</dbReference>
<dbReference type="Gene3D" id="1.10.630.10">
    <property type="entry name" value="Cytochrome P450"/>
    <property type="match status" value="1"/>
</dbReference>
<protein>
    <recommendedName>
        <fullName evidence="3">Cytochrome P450</fullName>
    </recommendedName>
</protein>
<comment type="caution">
    <text evidence="1">The sequence shown here is derived from an EMBL/GenBank/DDBJ whole genome shotgun (WGS) entry which is preliminary data.</text>
</comment>
<dbReference type="PRINTS" id="PR00463">
    <property type="entry name" value="EP450I"/>
</dbReference>
<dbReference type="InterPro" id="IPR036396">
    <property type="entry name" value="Cyt_P450_sf"/>
</dbReference>
<evidence type="ECO:0000313" key="1">
    <source>
        <dbReference type="EMBL" id="CAG8908852.1"/>
    </source>
</evidence>
<sequence length="172" mass="19356">MGDKSGTPHNLGWGEIVAEINIMMNAGHDTTAIVLRNALFFLQRNYKCLAKLREELDEALEEDEVIAPYDKVKHLPYLRACIDESLRMLPPVVFGLPRRTPVECTFILNEYVPGDVSVSISSFVVHHQESVFKDHNIYKPERWLGEEGKSRRHTLSPSVLGREAALAGTLAT</sequence>
<dbReference type="PANTHER" id="PTHR24305:SF172">
    <property type="entry name" value="P450, PUTATIVE (EUROFUNG)-RELATED"/>
    <property type="match status" value="1"/>
</dbReference>
<reference evidence="1" key="1">
    <citation type="submission" date="2021-07" db="EMBL/GenBank/DDBJ databases">
        <authorList>
            <person name="Branca A.L. A."/>
        </authorList>
    </citation>
    <scope>NUCLEOTIDE SEQUENCE</scope>
</reference>
<gene>
    <name evidence="1" type="ORF">PEGY_LOCUS9636</name>
</gene>
<dbReference type="GO" id="GO:0016705">
    <property type="term" value="F:oxidoreductase activity, acting on paired donors, with incorporation or reduction of molecular oxygen"/>
    <property type="evidence" value="ECO:0007669"/>
    <property type="project" value="InterPro"/>
</dbReference>
<dbReference type="EMBL" id="CAJVRC010000897">
    <property type="protein sequence ID" value="CAG8908852.1"/>
    <property type="molecule type" value="Genomic_DNA"/>
</dbReference>
<accession>A0A9W4P8X1</accession>
<dbReference type="GO" id="GO:0004497">
    <property type="term" value="F:monooxygenase activity"/>
    <property type="evidence" value="ECO:0007669"/>
    <property type="project" value="InterPro"/>
</dbReference>
<proteinExistence type="predicted"/>
<dbReference type="Pfam" id="PF00067">
    <property type="entry name" value="p450"/>
    <property type="match status" value="1"/>
</dbReference>
<dbReference type="InterPro" id="IPR001128">
    <property type="entry name" value="Cyt_P450"/>
</dbReference>
<keyword evidence="2" id="KW-1185">Reference proteome</keyword>
<dbReference type="OrthoDB" id="2789670at2759"/>
<name>A0A9W4P8X1_9EURO</name>
<dbReference type="InterPro" id="IPR050121">
    <property type="entry name" value="Cytochrome_P450_monoxygenase"/>
</dbReference>
<dbReference type="InterPro" id="IPR002401">
    <property type="entry name" value="Cyt_P450_E_grp-I"/>
</dbReference>
<organism evidence="1 2">
    <name type="scientific">Penicillium egyptiacum</name>
    <dbReference type="NCBI Taxonomy" id="1303716"/>
    <lineage>
        <taxon>Eukaryota</taxon>
        <taxon>Fungi</taxon>
        <taxon>Dikarya</taxon>
        <taxon>Ascomycota</taxon>
        <taxon>Pezizomycotina</taxon>
        <taxon>Eurotiomycetes</taxon>
        <taxon>Eurotiomycetidae</taxon>
        <taxon>Eurotiales</taxon>
        <taxon>Aspergillaceae</taxon>
        <taxon>Penicillium</taxon>
    </lineage>
</organism>
<dbReference type="GO" id="GO:0043386">
    <property type="term" value="P:mycotoxin biosynthetic process"/>
    <property type="evidence" value="ECO:0007669"/>
    <property type="project" value="UniProtKB-ARBA"/>
</dbReference>
<dbReference type="SUPFAM" id="SSF48264">
    <property type="entry name" value="Cytochrome P450"/>
    <property type="match status" value="1"/>
</dbReference>
<dbReference type="GO" id="GO:0005506">
    <property type="term" value="F:iron ion binding"/>
    <property type="evidence" value="ECO:0007669"/>
    <property type="project" value="InterPro"/>
</dbReference>
<dbReference type="PANTHER" id="PTHR24305">
    <property type="entry name" value="CYTOCHROME P450"/>
    <property type="match status" value="1"/>
</dbReference>
<evidence type="ECO:0000313" key="2">
    <source>
        <dbReference type="Proteomes" id="UP001154252"/>
    </source>
</evidence>